<feature type="non-terminal residue" evidence="3">
    <location>
        <position position="1"/>
    </location>
</feature>
<evidence type="ECO:0000313" key="3">
    <source>
        <dbReference type="EMBL" id="JAP87807.1"/>
    </source>
</evidence>
<reference evidence="3" key="1">
    <citation type="journal article" date="2016" name="Ticks Tick Borne Dis.">
        <title>De novo assembly and annotation of the salivary gland transcriptome of Rhipicephalus appendiculatus male and female ticks during blood feeding.</title>
        <authorList>
            <person name="de Castro M.H."/>
            <person name="de Klerk D."/>
            <person name="Pienaar R."/>
            <person name="Latif A.A."/>
            <person name="Rees D.J."/>
            <person name="Mans B.J."/>
        </authorList>
    </citation>
    <scope>NUCLEOTIDE SEQUENCE</scope>
    <source>
        <tissue evidence="3">Salivary glands</tissue>
    </source>
</reference>
<keyword evidence="2" id="KW-0472">Membrane</keyword>
<protein>
    <submittedName>
        <fullName evidence="3">Uncharacterized protein</fullName>
    </submittedName>
</protein>
<accession>A0A131Z934</accession>
<keyword evidence="2" id="KW-0812">Transmembrane</keyword>
<sequence length="144" mass="15572">GGLTLGRLQHARYLPQFGPGKTSVKRPIMRVLNQNIIFLLGSICIILLLQGPADVDAVIGKNGEPIYARLQLKPGPPHKPGPGTFYAPLKDIRRPPRPSTLLKPGPPDPRRDLKPGVGKRPVVPPHNRPLPPPRDASLGKPVGK</sequence>
<proteinExistence type="predicted"/>
<name>A0A131Z934_RHIAP</name>
<evidence type="ECO:0000256" key="1">
    <source>
        <dbReference type="SAM" id="MobiDB-lite"/>
    </source>
</evidence>
<feature type="transmembrane region" description="Helical" evidence="2">
    <location>
        <begin position="31"/>
        <end position="49"/>
    </location>
</feature>
<feature type="region of interest" description="Disordered" evidence="1">
    <location>
        <begin position="70"/>
        <end position="144"/>
    </location>
</feature>
<keyword evidence="2" id="KW-1133">Transmembrane helix</keyword>
<feature type="compositionally biased region" description="Pro residues" evidence="1">
    <location>
        <begin position="122"/>
        <end position="134"/>
    </location>
</feature>
<organism evidence="3">
    <name type="scientific">Rhipicephalus appendiculatus</name>
    <name type="common">Brown ear tick</name>
    <dbReference type="NCBI Taxonomy" id="34631"/>
    <lineage>
        <taxon>Eukaryota</taxon>
        <taxon>Metazoa</taxon>
        <taxon>Ecdysozoa</taxon>
        <taxon>Arthropoda</taxon>
        <taxon>Chelicerata</taxon>
        <taxon>Arachnida</taxon>
        <taxon>Acari</taxon>
        <taxon>Parasitiformes</taxon>
        <taxon>Ixodida</taxon>
        <taxon>Ixodoidea</taxon>
        <taxon>Ixodidae</taxon>
        <taxon>Rhipicephalinae</taxon>
        <taxon>Rhipicephalus</taxon>
        <taxon>Rhipicephalus</taxon>
    </lineage>
</organism>
<dbReference type="EMBL" id="GEDV01000750">
    <property type="protein sequence ID" value="JAP87807.1"/>
    <property type="molecule type" value="Transcribed_RNA"/>
</dbReference>
<dbReference type="AlphaFoldDB" id="A0A131Z934"/>
<evidence type="ECO:0000256" key="2">
    <source>
        <dbReference type="SAM" id="Phobius"/>
    </source>
</evidence>